<dbReference type="Pfam" id="PF13749">
    <property type="entry name" value="HATPase_c_4"/>
    <property type="match status" value="1"/>
</dbReference>
<comment type="caution">
    <text evidence="2">The sequence shown here is derived from an EMBL/GenBank/DDBJ whole genome shotgun (WGS) entry which is preliminary data.</text>
</comment>
<dbReference type="HOGENOM" id="CLU_024970_3_0_9"/>
<dbReference type="Pfam" id="PF08279">
    <property type="entry name" value="HTH_11"/>
    <property type="match status" value="1"/>
</dbReference>
<sequence>MGIIADVNCLDENGKQYIQIIVNPSSYPVSYRGEYHYRSGSTKQQLRGSALTEFLVRKTGYRWDAVPIDNVSVGDLDIESFEIFRREAVRTERMTRKDLECTNEELLNKLGLIVDGKLKRAAVLLFYRNPQRFFTGCYVKIGKFGIGSDLQYQDVAEGSLILIADRVVELIYLKYLKASISYDKEVRVETYPYAREAVREAVYNALIHCKWEDGIPIQIRIEDEAMYISNACVFPSDWTTENLMKTHNSRPYNPDLANTFFRAGYIESWGRGIQKICEECNLIGAKIPEYSILGDDITVKFTAVANSKNFNRTNDVRKGKGVNTKVLELIKAQTDISLSEMADHLGVSYKTVQRAVADLKKVDAIERVGGRRKGYWRIKEK</sequence>
<dbReference type="eggNOG" id="COG2865">
    <property type="taxonomic scope" value="Bacteria"/>
</dbReference>
<feature type="domain" description="Helix-turn-helix type 11" evidence="1">
    <location>
        <begin position="325"/>
        <end position="375"/>
    </location>
</feature>
<proteinExistence type="predicted"/>
<accession>N1ZT15</accession>
<dbReference type="InterPro" id="IPR036390">
    <property type="entry name" value="WH_DNA-bd_sf"/>
</dbReference>
<gene>
    <name evidence="2" type="ORF">C823_05175</name>
</gene>
<name>N1ZT15_9FIRM</name>
<dbReference type="InterPro" id="IPR011991">
    <property type="entry name" value="ArsR-like_HTH"/>
</dbReference>
<dbReference type="STRING" id="1235802.C823_05175"/>
<evidence type="ECO:0000259" key="1">
    <source>
        <dbReference type="Pfam" id="PF08279"/>
    </source>
</evidence>
<dbReference type="EMBL" id="AQFT01000149">
    <property type="protein sequence ID" value="EMZ20187.1"/>
    <property type="molecule type" value="Genomic_DNA"/>
</dbReference>
<dbReference type="InterPro" id="IPR036388">
    <property type="entry name" value="WH-like_DNA-bd_sf"/>
</dbReference>
<dbReference type="Gene3D" id="1.10.10.10">
    <property type="entry name" value="Winged helix-like DNA-binding domain superfamily/Winged helix DNA-binding domain"/>
    <property type="match status" value="1"/>
</dbReference>
<dbReference type="PATRIC" id="fig|1235802.3.peg.5463"/>
<evidence type="ECO:0000313" key="3">
    <source>
        <dbReference type="Proteomes" id="UP000012589"/>
    </source>
</evidence>
<protein>
    <recommendedName>
        <fullName evidence="1">Helix-turn-helix type 11 domain-containing protein</fullName>
    </recommendedName>
</protein>
<dbReference type="CDD" id="cd00090">
    <property type="entry name" value="HTH_ARSR"/>
    <property type="match status" value="1"/>
</dbReference>
<dbReference type="PANTHER" id="PTHR30595:SF6">
    <property type="entry name" value="SCHLAFEN ALBA-2 DOMAIN-CONTAINING PROTEIN"/>
    <property type="match status" value="1"/>
</dbReference>
<dbReference type="InterPro" id="IPR013196">
    <property type="entry name" value="HTH_11"/>
</dbReference>
<dbReference type="Proteomes" id="UP000012589">
    <property type="component" value="Unassembled WGS sequence"/>
</dbReference>
<dbReference type="SUPFAM" id="SSF46785">
    <property type="entry name" value="Winged helix' DNA-binding domain"/>
    <property type="match status" value="1"/>
</dbReference>
<dbReference type="InterPro" id="IPR038475">
    <property type="entry name" value="RecG_C_sf"/>
</dbReference>
<dbReference type="Gene3D" id="3.30.565.60">
    <property type="match status" value="1"/>
</dbReference>
<reference evidence="2 3" key="1">
    <citation type="journal article" date="2014" name="Genome Announc.">
        <title>Draft genome sequences of the altered schaedler flora, a defined bacterial community from gnotobiotic mice.</title>
        <authorList>
            <person name="Wannemuehler M.J."/>
            <person name="Overstreet A.M."/>
            <person name="Ward D.V."/>
            <person name="Phillips G.J."/>
        </authorList>
    </citation>
    <scope>NUCLEOTIDE SEQUENCE [LARGE SCALE GENOMIC DNA]</scope>
    <source>
        <strain evidence="2 3">ASF492</strain>
    </source>
</reference>
<dbReference type="PANTHER" id="PTHR30595">
    <property type="entry name" value="GLPR-RELATED TRANSCRIPTIONAL REPRESSOR"/>
    <property type="match status" value="1"/>
</dbReference>
<organism evidence="2 3">
    <name type="scientific">Eubacterium plexicaudatum ASF492</name>
    <dbReference type="NCBI Taxonomy" id="1235802"/>
    <lineage>
        <taxon>Bacteria</taxon>
        <taxon>Bacillati</taxon>
        <taxon>Bacillota</taxon>
        <taxon>Clostridia</taxon>
        <taxon>Eubacteriales</taxon>
        <taxon>Eubacteriaceae</taxon>
        <taxon>Eubacterium</taxon>
    </lineage>
</organism>
<keyword evidence="3" id="KW-1185">Reference proteome</keyword>
<evidence type="ECO:0000313" key="2">
    <source>
        <dbReference type="EMBL" id="EMZ20187.1"/>
    </source>
</evidence>
<dbReference type="AlphaFoldDB" id="N1ZT15"/>